<accession>A0A0N4Z7F8</accession>
<dbReference type="AlphaFoldDB" id="A0A0N4Z7F8"/>
<sequence>MCTICECLLLDDTMKKLTPELLEDENVLRLLPQKFVDGIKVNCVEEYLMEIDRNHPYLTDKFICRQCTLASRIKFAMSHKKSKILKNYF</sequence>
<reference evidence="2" key="1">
    <citation type="submission" date="2017-02" db="UniProtKB">
        <authorList>
            <consortium name="WormBaseParasite"/>
        </authorList>
    </citation>
    <scope>IDENTIFICATION</scope>
</reference>
<protein>
    <submittedName>
        <fullName evidence="2">Zf-AD domain-containing protein</fullName>
    </submittedName>
</protein>
<evidence type="ECO:0000313" key="1">
    <source>
        <dbReference type="Proteomes" id="UP000038045"/>
    </source>
</evidence>
<dbReference type="WBParaSite" id="PTRK_0000310800.1">
    <property type="protein sequence ID" value="PTRK_0000310800.1"/>
    <property type="gene ID" value="PTRK_0000310800"/>
</dbReference>
<organism evidence="1 2">
    <name type="scientific">Parastrongyloides trichosuri</name>
    <name type="common">Possum-specific nematode worm</name>
    <dbReference type="NCBI Taxonomy" id="131310"/>
    <lineage>
        <taxon>Eukaryota</taxon>
        <taxon>Metazoa</taxon>
        <taxon>Ecdysozoa</taxon>
        <taxon>Nematoda</taxon>
        <taxon>Chromadorea</taxon>
        <taxon>Rhabditida</taxon>
        <taxon>Tylenchina</taxon>
        <taxon>Panagrolaimomorpha</taxon>
        <taxon>Strongyloidoidea</taxon>
        <taxon>Strongyloididae</taxon>
        <taxon>Parastrongyloides</taxon>
    </lineage>
</organism>
<keyword evidence="1" id="KW-1185">Reference proteome</keyword>
<proteinExistence type="predicted"/>
<dbReference type="Proteomes" id="UP000038045">
    <property type="component" value="Unplaced"/>
</dbReference>
<evidence type="ECO:0000313" key="2">
    <source>
        <dbReference type="WBParaSite" id="PTRK_0000310800.1"/>
    </source>
</evidence>
<name>A0A0N4Z7F8_PARTI</name>